<evidence type="ECO:0000313" key="14">
    <source>
        <dbReference type="EMBL" id="EID73994.1"/>
    </source>
</evidence>
<comment type="subcellular location">
    <subcellularLocation>
        <location evidence="1">Cell membrane</location>
        <topology evidence="1">Multi-pass membrane protein</topology>
    </subcellularLocation>
</comment>
<feature type="coiled-coil region" evidence="9">
    <location>
        <begin position="363"/>
        <end position="428"/>
    </location>
</feature>
<dbReference type="OrthoDB" id="9778366at2"/>
<gene>
    <name evidence="14" type="ORF">W5A_09512</name>
</gene>
<dbReference type="EMBL" id="AJJU01000014">
    <property type="protein sequence ID" value="EID73994.1"/>
    <property type="molecule type" value="Genomic_DNA"/>
</dbReference>
<proteinExistence type="predicted"/>
<feature type="signal peptide" evidence="11">
    <location>
        <begin position="1"/>
        <end position="19"/>
    </location>
</feature>
<evidence type="ECO:0000256" key="10">
    <source>
        <dbReference type="SAM" id="Phobius"/>
    </source>
</evidence>
<dbReference type="InterPro" id="IPR011712">
    <property type="entry name" value="Sig_transdc_His_kin_sub3_dim/P"/>
</dbReference>
<keyword evidence="11" id="KW-0732">Signal</keyword>
<dbReference type="InterPro" id="IPR011990">
    <property type="entry name" value="TPR-like_helical_dom_sf"/>
</dbReference>
<evidence type="ECO:0000313" key="15">
    <source>
        <dbReference type="Proteomes" id="UP000005938"/>
    </source>
</evidence>
<evidence type="ECO:0000256" key="8">
    <source>
        <dbReference type="ARBA" id="ARBA00023136"/>
    </source>
</evidence>
<dbReference type="eggNOG" id="COG4585">
    <property type="taxonomic scope" value="Bacteria"/>
</dbReference>
<dbReference type="GO" id="GO:0005886">
    <property type="term" value="C:plasma membrane"/>
    <property type="evidence" value="ECO:0007669"/>
    <property type="project" value="UniProtKB-SubCell"/>
</dbReference>
<dbReference type="InterPro" id="IPR050482">
    <property type="entry name" value="Sensor_HK_TwoCompSys"/>
</dbReference>
<keyword evidence="15" id="KW-1185">Reference proteome</keyword>
<keyword evidence="5 14" id="KW-0418">Kinase</keyword>
<organism evidence="14 15">
    <name type="scientific">Imtechella halotolerans K1</name>
    <dbReference type="NCBI Taxonomy" id="946077"/>
    <lineage>
        <taxon>Bacteria</taxon>
        <taxon>Pseudomonadati</taxon>
        <taxon>Bacteroidota</taxon>
        <taxon>Flavobacteriia</taxon>
        <taxon>Flavobacteriales</taxon>
        <taxon>Flavobacteriaceae</taxon>
        <taxon>Imtechella</taxon>
    </lineage>
</organism>
<dbReference type="PANTHER" id="PTHR24421">
    <property type="entry name" value="NITRATE/NITRITE SENSOR PROTEIN NARX-RELATED"/>
    <property type="match status" value="1"/>
</dbReference>
<evidence type="ECO:0000256" key="4">
    <source>
        <dbReference type="ARBA" id="ARBA00022692"/>
    </source>
</evidence>
<dbReference type="SMART" id="SM00028">
    <property type="entry name" value="TPR"/>
    <property type="match status" value="5"/>
</dbReference>
<feature type="domain" description="Signal transduction histidine kinase subgroup 3 dimerisation and phosphoacceptor" evidence="13">
    <location>
        <begin position="437"/>
        <end position="500"/>
    </location>
</feature>
<protein>
    <submittedName>
        <fullName evidence="14">Histidine kinase</fullName>
    </submittedName>
</protein>
<dbReference type="Pfam" id="PF07730">
    <property type="entry name" value="HisKA_3"/>
    <property type="match status" value="1"/>
</dbReference>
<name>I0WC78_9FLAO</name>
<dbReference type="Gene3D" id="3.30.565.10">
    <property type="entry name" value="Histidine kinase-like ATPase, C-terminal domain"/>
    <property type="match status" value="1"/>
</dbReference>
<keyword evidence="9" id="KW-0175">Coiled coil</keyword>
<evidence type="ECO:0000256" key="9">
    <source>
        <dbReference type="SAM" id="Coils"/>
    </source>
</evidence>
<comment type="caution">
    <text evidence="14">The sequence shown here is derived from an EMBL/GenBank/DDBJ whole genome shotgun (WGS) entry which is preliminary data.</text>
</comment>
<dbReference type="GO" id="GO:0000155">
    <property type="term" value="F:phosphorelay sensor kinase activity"/>
    <property type="evidence" value="ECO:0007669"/>
    <property type="project" value="InterPro"/>
</dbReference>
<evidence type="ECO:0000259" key="13">
    <source>
        <dbReference type="Pfam" id="PF07730"/>
    </source>
</evidence>
<evidence type="ECO:0000256" key="1">
    <source>
        <dbReference type="ARBA" id="ARBA00004651"/>
    </source>
</evidence>
<dbReference type="PATRIC" id="fig|946077.3.peg.1920"/>
<evidence type="ECO:0000256" key="6">
    <source>
        <dbReference type="ARBA" id="ARBA00022989"/>
    </source>
</evidence>
<dbReference type="Gene3D" id="1.25.40.10">
    <property type="entry name" value="Tetratricopeptide repeat domain"/>
    <property type="match status" value="2"/>
</dbReference>
<dbReference type="Pfam" id="PF02518">
    <property type="entry name" value="HATPase_c"/>
    <property type="match status" value="1"/>
</dbReference>
<evidence type="ECO:0000256" key="3">
    <source>
        <dbReference type="ARBA" id="ARBA00022679"/>
    </source>
</evidence>
<evidence type="ECO:0000256" key="2">
    <source>
        <dbReference type="ARBA" id="ARBA00022475"/>
    </source>
</evidence>
<keyword evidence="2" id="KW-1003">Cell membrane</keyword>
<dbReference type="GO" id="GO:0046983">
    <property type="term" value="F:protein dimerization activity"/>
    <property type="evidence" value="ECO:0007669"/>
    <property type="project" value="InterPro"/>
</dbReference>
<sequence>MKVIIAFCLILFSTLPLQGQGYQDLLMGTHKELVLKGLTCWSEGGDNCIDYITQAYKTAKNSKVHYMGCIEVELGKSYAYLSEFDSAQHYLALAENSLKKMDYSDVRVKDLDAEIQNSKAMNFYYVGKIDSAIVYLKKNIEIIDQIGNKKSSAFAKINLGSIYSSISDFSSSARYYLKAYQELADLKTLDDRRVAVLAGNLAKVYYELEKRDSSIHWAKRAMQLGKQTNNVTAQFFGNYLMGVNLSRTQVDSSLVYLEQAYHFAKQSGRPSYLGMYYIIKGIVLGEMKRYVEAEENLLNGVELLKEQPEDEDYISAIYNLGLIANKSGNYAVSSHYLKEYVLISDSLNVAKNQELIHEFQTKYETKQKENRLAAQELKIQKQQSNLFLAILGGSLLASILGGIYLYNRKSHSLKLKQLQQEKENAILNAFIRGEERERNRISHDLHDGVAAMIGAAKMTLESIPHLSEDKQMEQLSKVKSILENTHADVRHIAHNLLPTVLEKEGLIKATEQFASEVNETGLVRILVKDKGSNAHEISSQFQLMLFRIIQELVNNIIKHSQAQNAMITFGRNKKGLMIEVVDDGIGYNGDINTGNQGLYGISQRLKSIGGDFKIISKREKGTQAMVEVQVP</sequence>
<accession>I0WC78</accession>
<dbReference type="PANTHER" id="PTHR24421:SF37">
    <property type="entry name" value="SENSOR HISTIDINE KINASE NARS"/>
    <property type="match status" value="1"/>
</dbReference>
<evidence type="ECO:0000259" key="12">
    <source>
        <dbReference type="Pfam" id="PF02518"/>
    </source>
</evidence>
<keyword evidence="3" id="KW-0808">Transferase</keyword>
<dbReference type="InterPro" id="IPR036890">
    <property type="entry name" value="HATPase_C_sf"/>
</dbReference>
<feature type="transmembrane region" description="Helical" evidence="10">
    <location>
        <begin position="386"/>
        <end position="406"/>
    </location>
</feature>
<keyword evidence="8 10" id="KW-0472">Membrane</keyword>
<dbReference type="RefSeq" id="WP_008239904.1">
    <property type="nucleotide sequence ID" value="NZ_AJJU01000014.1"/>
</dbReference>
<dbReference type="AlphaFoldDB" id="I0WC78"/>
<dbReference type="InterPro" id="IPR019734">
    <property type="entry name" value="TPR_rpt"/>
</dbReference>
<evidence type="ECO:0000256" key="11">
    <source>
        <dbReference type="SAM" id="SignalP"/>
    </source>
</evidence>
<keyword evidence="7" id="KW-0902">Two-component regulatory system</keyword>
<evidence type="ECO:0000256" key="7">
    <source>
        <dbReference type="ARBA" id="ARBA00023012"/>
    </source>
</evidence>
<dbReference type="SUPFAM" id="SSF48452">
    <property type="entry name" value="TPR-like"/>
    <property type="match status" value="2"/>
</dbReference>
<keyword evidence="6 10" id="KW-1133">Transmembrane helix</keyword>
<dbReference type="STRING" id="946077.W5A_09512"/>
<dbReference type="InterPro" id="IPR003594">
    <property type="entry name" value="HATPase_dom"/>
</dbReference>
<evidence type="ECO:0000256" key="5">
    <source>
        <dbReference type="ARBA" id="ARBA00022777"/>
    </source>
</evidence>
<dbReference type="CDD" id="cd16917">
    <property type="entry name" value="HATPase_UhpB-NarQ-NarX-like"/>
    <property type="match status" value="1"/>
</dbReference>
<dbReference type="Proteomes" id="UP000005938">
    <property type="component" value="Unassembled WGS sequence"/>
</dbReference>
<keyword evidence="4 10" id="KW-0812">Transmembrane</keyword>
<feature type="chain" id="PRO_5003635108" evidence="11">
    <location>
        <begin position="20"/>
        <end position="631"/>
    </location>
</feature>
<dbReference type="SUPFAM" id="SSF55874">
    <property type="entry name" value="ATPase domain of HSP90 chaperone/DNA topoisomerase II/histidine kinase"/>
    <property type="match status" value="1"/>
</dbReference>
<dbReference type="Gene3D" id="1.20.5.1930">
    <property type="match status" value="1"/>
</dbReference>
<reference evidence="14 15" key="1">
    <citation type="journal article" date="2012" name="J. Bacteriol.">
        <title>Genome Sequence of the Halotolerant Bacterium Imtechella halotolerans K1T.</title>
        <authorList>
            <person name="Kumar S."/>
            <person name="Vikram S."/>
            <person name="Subramanian S."/>
            <person name="Raghava G.P."/>
            <person name="Pinnaka A.K."/>
        </authorList>
    </citation>
    <scope>NUCLEOTIDE SEQUENCE [LARGE SCALE GENOMIC DNA]</scope>
    <source>
        <strain evidence="14 15">K1</strain>
    </source>
</reference>
<feature type="domain" description="Histidine kinase/HSP90-like ATPase" evidence="12">
    <location>
        <begin position="544"/>
        <end position="629"/>
    </location>
</feature>